<dbReference type="InterPro" id="IPR058031">
    <property type="entry name" value="AAA_lid_NorR"/>
</dbReference>
<dbReference type="SUPFAM" id="SSF46689">
    <property type="entry name" value="Homeodomain-like"/>
    <property type="match status" value="1"/>
</dbReference>
<accession>A0A953HRN7</accession>
<dbReference type="SUPFAM" id="SSF52540">
    <property type="entry name" value="P-loop containing nucleoside triphosphate hydrolases"/>
    <property type="match status" value="1"/>
</dbReference>
<dbReference type="PROSITE" id="PS50045">
    <property type="entry name" value="SIGMA54_INTERACT_4"/>
    <property type="match status" value="1"/>
</dbReference>
<keyword evidence="7" id="KW-1185">Reference proteome</keyword>
<comment type="caution">
    <text evidence="6">The sequence shown here is derived from an EMBL/GenBank/DDBJ whole genome shotgun (WGS) entry which is preliminary data.</text>
</comment>
<dbReference type="InterPro" id="IPR003593">
    <property type="entry name" value="AAA+_ATPase"/>
</dbReference>
<dbReference type="PANTHER" id="PTHR32071">
    <property type="entry name" value="TRANSCRIPTIONAL REGULATORY PROTEIN"/>
    <property type="match status" value="1"/>
</dbReference>
<dbReference type="Gene3D" id="3.40.50.300">
    <property type="entry name" value="P-loop containing nucleotide triphosphate hydrolases"/>
    <property type="match status" value="1"/>
</dbReference>
<dbReference type="AlphaFoldDB" id="A0A953HRN7"/>
<keyword evidence="4" id="KW-0804">Transcription</keyword>
<dbReference type="RefSeq" id="WP_222581216.1">
    <property type="nucleotide sequence ID" value="NZ_JAHVHU010000017.1"/>
</dbReference>
<evidence type="ECO:0000313" key="6">
    <source>
        <dbReference type="EMBL" id="MBY5959678.1"/>
    </source>
</evidence>
<keyword evidence="3" id="KW-0805">Transcription regulation</keyword>
<dbReference type="GO" id="GO:0005524">
    <property type="term" value="F:ATP binding"/>
    <property type="evidence" value="ECO:0007669"/>
    <property type="project" value="UniProtKB-KW"/>
</dbReference>
<dbReference type="InterPro" id="IPR002197">
    <property type="entry name" value="HTH_Fis"/>
</dbReference>
<sequence>MNPTIQGLKSRYGLIGNSEGINDALRKSIRVAGTDLTVLITGESGVGKEVISKIIHQQSPRKHNPFIAINCGAIPEGTINSELFGHEKGAFTGATADRKGYFETVDGGTIFLDEIGELPLDTQSYLLRVLESGEFIRVGSSAVLHTDVRVIAATNVDLYERVENGKFRRDLYYRLNTVPIVIPPLRERRDDIWMIFRKFSLDIAERHRIDPITLTPEAKTLLLRYQWPGNIRELKNVAEQLSIMSERRTIDENDLLEVLPELNNRYLPARTTDDQNLDGNMQEREILYKLLFDMKNDLNELKSLVFGLIKENKLDIPDAQKILSLPERASTGHWSDRSLSRQEKEDLIDASYNTGKEDLPSIIIEDRKKERSYFEDSEPVEENLSLEDMEKEMIKKALKKYNGKRKDASEELGISERTLYRKIKQYELE</sequence>
<dbReference type="GO" id="GO:0043565">
    <property type="term" value="F:sequence-specific DNA binding"/>
    <property type="evidence" value="ECO:0007669"/>
    <property type="project" value="InterPro"/>
</dbReference>
<organism evidence="6 7">
    <name type="scientific">Membranihabitans marinus</name>
    <dbReference type="NCBI Taxonomy" id="1227546"/>
    <lineage>
        <taxon>Bacteria</taxon>
        <taxon>Pseudomonadati</taxon>
        <taxon>Bacteroidota</taxon>
        <taxon>Saprospiria</taxon>
        <taxon>Saprospirales</taxon>
        <taxon>Saprospiraceae</taxon>
        <taxon>Membranihabitans</taxon>
    </lineage>
</organism>
<dbReference type="InterPro" id="IPR002078">
    <property type="entry name" value="Sigma_54_int"/>
</dbReference>
<evidence type="ECO:0000256" key="2">
    <source>
        <dbReference type="ARBA" id="ARBA00022840"/>
    </source>
</evidence>
<evidence type="ECO:0000256" key="3">
    <source>
        <dbReference type="ARBA" id="ARBA00023015"/>
    </source>
</evidence>
<dbReference type="PROSITE" id="PS00675">
    <property type="entry name" value="SIGMA54_INTERACT_1"/>
    <property type="match status" value="1"/>
</dbReference>
<dbReference type="GO" id="GO:0006355">
    <property type="term" value="P:regulation of DNA-templated transcription"/>
    <property type="evidence" value="ECO:0007669"/>
    <property type="project" value="InterPro"/>
</dbReference>
<dbReference type="PROSITE" id="PS00688">
    <property type="entry name" value="SIGMA54_INTERACT_3"/>
    <property type="match status" value="1"/>
</dbReference>
<evidence type="ECO:0000256" key="4">
    <source>
        <dbReference type="ARBA" id="ARBA00023163"/>
    </source>
</evidence>
<keyword evidence="1" id="KW-0547">Nucleotide-binding</keyword>
<dbReference type="PANTHER" id="PTHR32071:SF121">
    <property type="entry name" value="SIGMA L-DEPENDENT TRANSCRIPTIONAL REGULATOR YQIR-RELATED"/>
    <property type="match status" value="1"/>
</dbReference>
<proteinExistence type="predicted"/>
<reference evidence="6" key="1">
    <citation type="submission" date="2021-06" db="EMBL/GenBank/DDBJ databases">
        <title>44 bacteria genomes isolated from Dapeng, Shenzhen.</title>
        <authorList>
            <person name="Zheng W."/>
            <person name="Yu S."/>
            <person name="Huang Y."/>
        </authorList>
    </citation>
    <scope>NUCLEOTIDE SEQUENCE</scope>
    <source>
        <strain evidence="6">DP5N28-2</strain>
    </source>
</reference>
<protein>
    <submittedName>
        <fullName evidence="6">Sigma-54 dependent transcriptional regulator</fullName>
    </submittedName>
</protein>
<dbReference type="EMBL" id="JAHVHU010000017">
    <property type="protein sequence ID" value="MBY5959678.1"/>
    <property type="molecule type" value="Genomic_DNA"/>
</dbReference>
<gene>
    <name evidence="6" type="ORF">KUV50_16105</name>
</gene>
<evidence type="ECO:0000256" key="1">
    <source>
        <dbReference type="ARBA" id="ARBA00022741"/>
    </source>
</evidence>
<dbReference type="CDD" id="cd00009">
    <property type="entry name" value="AAA"/>
    <property type="match status" value="1"/>
</dbReference>
<evidence type="ECO:0000259" key="5">
    <source>
        <dbReference type="PROSITE" id="PS50045"/>
    </source>
</evidence>
<dbReference type="InterPro" id="IPR009057">
    <property type="entry name" value="Homeodomain-like_sf"/>
</dbReference>
<dbReference type="InterPro" id="IPR027417">
    <property type="entry name" value="P-loop_NTPase"/>
</dbReference>
<dbReference type="Pfam" id="PF02954">
    <property type="entry name" value="HTH_8"/>
    <property type="match status" value="1"/>
</dbReference>
<dbReference type="Pfam" id="PF00158">
    <property type="entry name" value="Sigma54_activat"/>
    <property type="match status" value="1"/>
</dbReference>
<name>A0A953HRN7_9BACT</name>
<dbReference type="FunFam" id="3.40.50.300:FF:000006">
    <property type="entry name" value="DNA-binding transcriptional regulator NtrC"/>
    <property type="match status" value="1"/>
</dbReference>
<dbReference type="Proteomes" id="UP000753961">
    <property type="component" value="Unassembled WGS sequence"/>
</dbReference>
<dbReference type="InterPro" id="IPR025662">
    <property type="entry name" value="Sigma_54_int_dom_ATP-bd_1"/>
</dbReference>
<feature type="domain" description="Sigma-54 factor interaction" evidence="5">
    <location>
        <begin position="14"/>
        <end position="243"/>
    </location>
</feature>
<dbReference type="PRINTS" id="PR01590">
    <property type="entry name" value="HTHFIS"/>
</dbReference>
<evidence type="ECO:0000313" key="7">
    <source>
        <dbReference type="Proteomes" id="UP000753961"/>
    </source>
</evidence>
<dbReference type="Gene3D" id="1.10.10.60">
    <property type="entry name" value="Homeodomain-like"/>
    <property type="match status" value="1"/>
</dbReference>
<dbReference type="Gene3D" id="1.10.8.60">
    <property type="match status" value="1"/>
</dbReference>
<dbReference type="SMART" id="SM00382">
    <property type="entry name" value="AAA"/>
    <property type="match status" value="1"/>
</dbReference>
<dbReference type="Pfam" id="PF25601">
    <property type="entry name" value="AAA_lid_14"/>
    <property type="match status" value="1"/>
</dbReference>
<dbReference type="InterPro" id="IPR025944">
    <property type="entry name" value="Sigma_54_int_dom_CS"/>
</dbReference>
<keyword evidence="2" id="KW-0067">ATP-binding</keyword>